<keyword evidence="8" id="KW-1185">Reference proteome</keyword>
<dbReference type="Proteomes" id="UP001163046">
    <property type="component" value="Unassembled WGS sequence"/>
</dbReference>
<evidence type="ECO:0000256" key="4">
    <source>
        <dbReference type="SAM" id="Coils"/>
    </source>
</evidence>
<keyword evidence="4" id="KW-0175">Coiled coil</keyword>
<evidence type="ECO:0000256" key="1">
    <source>
        <dbReference type="ARBA" id="ARBA00005234"/>
    </source>
</evidence>
<keyword evidence="2" id="KW-0645">Protease</keyword>
<evidence type="ECO:0000256" key="5">
    <source>
        <dbReference type="SAM" id="MobiDB-lite"/>
    </source>
</evidence>
<dbReference type="EMBL" id="MU825877">
    <property type="protein sequence ID" value="KAJ7386165.1"/>
    <property type="molecule type" value="Genomic_DNA"/>
</dbReference>
<feature type="coiled-coil region" evidence="4">
    <location>
        <begin position="195"/>
        <end position="268"/>
    </location>
</feature>
<comment type="caution">
    <text evidence="7">The sequence shown here is derived from an EMBL/GenBank/DDBJ whole genome shotgun (WGS) entry which is preliminary data.</text>
</comment>
<accession>A0A9W9ZRH2</accession>
<dbReference type="AlphaFoldDB" id="A0A9W9ZRH2"/>
<proteinExistence type="inferred from homology"/>
<dbReference type="PROSITE" id="PS50600">
    <property type="entry name" value="ULP_PROTEASE"/>
    <property type="match status" value="1"/>
</dbReference>
<dbReference type="GO" id="GO:0008234">
    <property type="term" value="F:cysteine-type peptidase activity"/>
    <property type="evidence" value="ECO:0007669"/>
    <property type="project" value="InterPro"/>
</dbReference>
<protein>
    <recommendedName>
        <fullName evidence="6">Ubiquitin-like protease family profile domain-containing protein</fullName>
    </recommendedName>
</protein>
<evidence type="ECO:0000256" key="2">
    <source>
        <dbReference type="ARBA" id="ARBA00022670"/>
    </source>
</evidence>
<feature type="compositionally biased region" description="Acidic residues" evidence="5">
    <location>
        <begin position="297"/>
        <end position="317"/>
    </location>
</feature>
<gene>
    <name evidence="7" type="ORF">OS493_010558</name>
</gene>
<feature type="region of interest" description="Disordered" evidence="5">
    <location>
        <begin position="291"/>
        <end position="364"/>
    </location>
</feature>
<reference evidence="7" key="1">
    <citation type="submission" date="2023-01" db="EMBL/GenBank/DDBJ databases">
        <title>Genome assembly of the deep-sea coral Lophelia pertusa.</title>
        <authorList>
            <person name="Herrera S."/>
            <person name="Cordes E."/>
        </authorList>
    </citation>
    <scope>NUCLEOTIDE SEQUENCE</scope>
    <source>
        <strain evidence="7">USNM1676648</strain>
        <tissue evidence="7">Polyp</tissue>
    </source>
</reference>
<keyword evidence="3" id="KW-0378">Hydrolase</keyword>
<evidence type="ECO:0000313" key="7">
    <source>
        <dbReference type="EMBL" id="KAJ7386165.1"/>
    </source>
</evidence>
<comment type="similarity">
    <text evidence="1">Belongs to the peptidase C48 family.</text>
</comment>
<evidence type="ECO:0000256" key="3">
    <source>
        <dbReference type="ARBA" id="ARBA00022801"/>
    </source>
</evidence>
<dbReference type="InterPro" id="IPR038765">
    <property type="entry name" value="Papain-like_cys_pep_sf"/>
</dbReference>
<dbReference type="GO" id="GO:0006508">
    <property type="term" value="P:proteolysis"/>
    <property type="evidence" value="ECO:0007669"/>
    <property type="project" value="UniProtKB-KW"/>
</dbReference>
<feature type="domain" description="Ubiquitin-like protease family profile" evidence="6">
    <location>
        <begin position="556"/>
        <end position="691"/>
    </location>
</feature>
<dbReference type="Gene3D" id="3.40.395.10">
    <property type="entry name" value="Adenoviral Proteinase, Chain A"/>
    <property type="match status" value="1"/>
</dbReference>
<dbReference type="InterPro" id="IPR003653">
    <property type="entry name" value="Peptidase_C48_C"/>
</dbReference>
<sequence length="691" mass="78945">MAEKIPVTPTSSETFVGLSSRRLYTSSGSSGVNTAGSEFVRLLPRPATITSTPPTTGNVPAKPSKYNPPDFITTVKFMRAKLYEVARSSEDNHEPSELKPFHQLWKNELQKEDWYTDVNQFKFYVKVAQLTRRCFGKVLEIDRKVKRRMIRINNAQNVTQGTFKEILYGVDEQDQYSVLSDLAEGKMTLAEWRKTKTLRNECQDLELQLNDVQYRLEEKLADCEDLRNRNEKLREKMSRLEKKHQEATEKLENQVASLKEKSRKWKQLYVEAAVLTQASCIQVMASSDDSVKTAEETTQEEQENETDGTDNDVEQMEFEQSSSDEGPAHRKMTLEESSSSSSEEEGSSDGKIGVTVDDVDDNEQIEFRDENSMVEESDNEDETAMGDELAGPLRFDLFRKREAWETKTATLKAEKMNKSESEAACEKLPSPTTSQEHQYVAVAYTNLQDYYLGKVESESGDGVVISFLDKRARNKYQWPKAAVTELVEPEQIVCYFKQLECVDGRSACLALPAGSAEEIDGKFERCRQKLVAAQRQQLVDQVWDNADVKTIHGKVGLVTWKDVKTIQKEMPNWHELLMVEAMRSKGSTWKPGWLNDEVINAYLEIVEKKANKKGKNIIIGNTFFYDGLKKQRTWRSRVDLSRYKKLIFPGLFERLDHWMLGVVNIEEGTIAVVDPANEGSQPSQEFFEVVK</sequence>
<evidence type="ECO:0000259" key="6">
    <source>
        <dbReference type="PROSITE" id="PS50600"/>
    </source>
</evidence>
<evidence type="ECO:0000313" key="8">
    <source>
        <dbReference type="Proteomes" id="UP001163046"/>
    </source>
</evidence>
<name>A0A9W9ZRH2_9CNID</name>
<dbReference type="OrthoDB" id="5987143at2759"/>
<dbReference type="Pfam" id="PF02902">
    <property type="entry name" value="Peptidase_C48"/>
    <property type="match status" value="1"/>
</dbReference>
<organism evidence="7 8">
    <name type="scientific">Desmophyllum pertusum</name>
    <dbReference type="NCBI Taxonomy" id="174260"/>
    <lineage>
        <taxon>Eukaryota</taxon>
        <taxon>Metazoa</taxon>
        <taxon>Cnidaria</taxon>
        <taxon>Anthozoa</taxon>
        <taxon>Hexacorallia</taxon>
        <taxon>Scleractinia</taxon>
        <taxon>Caryophylliina</taxon>
        <taxon>Caryophylliidae</taxon>
        <taxon>Desmophyllum</taxon>
    </lineage>
</organism>
<dbReference type="SUPFAM" id="SSF54001">
    <property type="entry name" value="Cysteine proteinases"/>
    <property type="match status" value="1"/>
</dbReference>